<dbReference type="PANTHER" id="PTHR36836">
    <property type="entry name" value="COLANIC ACID BIOSYNTHESIS PROTEIN WCAK"/>
    <property type="match status" value="1"/>
</dbReference>
<gene>
    <name evidence="2" type="ORF">IFO69_19235</name>
</gene>
<reference evidence="2 3" key="1">
    <citation type="submission" date="2020-09" db="EMBL/GenBank/DDBJ databases">
        <title>Echinicola sp. CAU 1574 isolated from sand of Sido Beach.</title>
        <authorList>
            <person name="Kim W."/>
        </authorList>
    </citation>
    <scope>NUCLEOTIDE SEQUENCE [LARGE SCALE GENOMIC DNA]</scope>
    <source>
        <strain evidence="2 3">CAU 1574</strain>
    </source>
</reference>
<proteinExistence type="predicted"/>
<dbReference type="InterPro" id="IPR007345">
    <property type="entry name" value="Polysacch_pyruvyl_Trfase"/>
</dbReference>
<feature type="domain" description="Polysaccharide pyruvyl transferase" evidence="1">
    <location>
        <begin position="17"/>
        <end position="298"/>
    </location>
</feature>
<organism evidence="2 3">
    <name type="scientific">Echinicola arenosa</name>
    <dbReference type="NCBI Taxonomy" id="2774144"/>
    <lineage>
        <taxon>Bacteria</taxon>
        <taxon>Pseudomonadati</taxon>
        <taxon>Bacteroidota</taxon>
        <taxon>Cytophagia</taxon>
        <taxon>Cytophagales</taxon>
        <taxon>Cyclobacteriaceae</taxon>
        <taxon>Echinicola</taxon>
    </lineage>
</organism>
<protein>
    <submittedName>
        <fullName evidence="2">Polysaccharide pyruvyl transferase family protein</fullName>
    </submittedName>
</protein>
<keyword evidence="3" id="KW-1185">Reference proteome</keyword>
<accession>A0ABR9ASK9</accession>
<name>A0ABR9ASK9_9BACT</name>
<dbReference type="Pfam" id="PF04230">
    <property type="entry name" value="PS_pyruv_trans"/>
    <property type="match status" value="1"/>
</dbReference>
<sequence>MTKKLTIYFQGNTQFENTGDVLINKSLLEIFRSYGNIVVNDQKLPDYYKAALKLKKEEFSTNGKGGFYQQLFGNAFNSIFRKGHKVMMVAGPPGHIFGNSKKKIKKNLEYSVFLFLLKIMGVKIIRLGFSMGPVGQQQALSERIRSWFTDHYLVRDSISLQLAHRIGINKAQYFPDLAWMYSANGVDLSLANKNEIIFSFRDSIYKDDSGDTYQDKLINSLIYLMDHLKDRFRIKITYQVLQDYAFCKALFDNLSKRGYPVSFVEEQITLENAGEAYKDGVAIITNRLHGALLAAKYDVLPIVLTDVDKHLKIKGIYVDAGLEELLIDASLSNEALMEKINLLLLKRESIIKKLDDIEKQYHSYSTESLKKIMMK</sequence>
<dbReference type="PANTHER" id="PTHR36836:SF1">
    <property type="entry name" value="COLANIC ACID BIOSYNTHESIS PROTEIN WCAK"/>
    <property type="match status" value="1"/>
</dbReference>
<dbReference type="EMBL" id="JACYTQ010000009">
    <property type="protein sequence ID" value="MBD8490895.1"/>
    <property type="molecule type" value="Genomic_DNA"/>
</dbReference>
<evidence type="ECO:0000259" key="1">
    <source>
        <dbReference type="Pfam" id="PF04230"/>
    </source>
</evidence>
<dbReference type="RefSeq" id="WP_192011771.1">
    <property type="nucleotide sequence ID" value="NZ_JACYTQ010000009.1"/>
</dbReference>
<evidence type="ECO:0000313" key="3">
    <source>
        <dbReference type="Proteomes" id="UP000647133"/>
    </source>
</evidence>
<dbReference type="GO" id="GO:0016740">
    <property type="term" value="F:transferase activity"/>
    <property type="evidence" value="ECO:0007669"/>
    <property type="project" value="UniProtKB-KW"/>
</dbReference>
<dbReference type="Proteomes" id="UP000647133">
    <property type="component" value="Unassembled WGS sequence"/>
</dbReference>
<comment type="caution">
    <text evidence="2">The sequence shown here is derived from an EMBL/GenBank/DDBJ whole genome shotgun (WGS) entry which is preliminary data.</text>
</comment>
<keyword evidence="2" id="KW-0808">Transferase</keyword>
<evidence type="ECO:0000313" key="2">
    <source>
        <dbReference type="EMBL" id="MBD8490895.1"/>
    </source>
</evidence>